<accession>A0A8R1TVC9</accession>
<evidence type="ECO:0000313" key="3">
    <source>
        <dbReference type="EnsemblMetazoa" id="OVOC5235.1"/>
    </source>
</evidence>
<keyword evidence="2" id="KW-0812">Transmembrane</keyword>
<protein>
    <submittedName>
        <fullName evidence="3">Uncharacterized protein</fullName>
    </submittedName>
</protein>
<dbReference type="EMBL" id="CMVM020000150">
    <property type="status" value="NOT_ANNOTATED_CDS"/>
    <property type="molecule type" value="Genomic_DNA"/>
</dbReference>
<keyword evidence="2" id="KW-0472">Membrane</keyword>
<feature type="compositionally biased region" description="Basic and acidic residues" evidence="1">
    <location>
        <begin position="8"/>
        <end position="21"/>
    </location>
</feature>
<name>A0A8R1TVC9_ONCVO</name>
<evidence type="ECO:0000313" key="4">
    <source>
        <dbReference type="Proteomes" id="UP000024404"/>
    </source>
</evidence>
<keyword evidence="2" id="KW-1133">Transmembrane helix</keyword>
<feature type="transmembrane region" description="Helical" evidence="2">
    <location>
        <begin position="40"/>
        <end position="58"/>
    </location>
</feature>
<feature type="region of interest" description="Disordered" evidence="1">
    <location>
        <begin position="1"/>
        <end position="32"/>
    </location>
</feature>
<dbReference type="AlphaFoldDB" id="A0A8R1TVC9"/>
<organism evidence="3 4">
    <name type="scientific">Onchocerca volvulus</name>
    <dbReference type="NCBI Taxonomy" id="6282"/>
    <lineage>
        <taxon>Eukaryota</taxon>
        <taxon>Metazoa</taxon>
        <taxon>Ecdysozoa</taxon>
        <taxon>Nematoda</taxon>
        <taxon>Chromadorea</taxon>
        <taxon>Rhabditida</taxon>
        <taxon>Spirurina</taxon>
        <taxon>Spiruromorpha</taxon>
        <taxon>Filarioidea</taxon>
        <taxon>Onchocercidae</taxon>
        <taxon>Onchocerca</taxon>
    </lineage>
</organism>
<dbReference type="EnsemblMetazoa" id="OVOC5235.1">
    <property type="protein sequence ID" value="OVOC5235.1"/>
    <property type="gene ID" value="WBGene00242044"/>
</dbReference>
<evidence type="ECO:0000256" key="2">
    <source>
        <dbReference type="SAM" id="Phobius"/>
    </source>
</evidence>
<reference evidence="3" key="2">
    <citation type="submission" date="2022-06" db="UniProtKB">
        <authorList>
            <consortium name="EnsemblMetazoa"/>
        </authorList>
    </citation>
    <scope>IDENTIFICATION</scope>
</reference>
<dbReference type="Proteomes" id="UP000024404">
    <property type="component" value="Unassembled WGS sequence"/>
</dbReference>
<proteinExistence type="predicted"/>
<evidence type="ECO:0000256" key="1">
    <source>
        <dbReference type="SAM" id="MobiDB-lite"/>
    </source>
</evidence>
<sequence length="146" mass="16874">MAATTENKNIKNREGMYDETKKKKSKVEKKQKEAQRKIETIKIIYQLTIIMSIVLFLLKEMNEKLMMTNEGSNQKITNHSDVKNVRENSPALSWIAFGLNAYADRNEPATNEKEFYSQEVSISAIIRRMSRANRWDLGNEGKNGDN</sequence>
<reference evidence="4" key="1">
    <citation type="submission" date="2013-10" db="EMBL/GenBank/DDBJ databases">
        <title>Genome sequencing of Onchocerca volvulus.</title>
        <authorList>
            <person name="Cotton J."/>
            <person name="Tsai J."/>
            <person name="Stanley E."/>
            <person name="Tracey A."/>
            <person name="Holroyd N."/>
            <person name="Lustigman S."/>
            <person name="Berriman M."/>
        </authorList>
    </citation>
    <scope>NUCLEOTIDE SEQUENCE</scope>
</reference>
<keyword evidence="4" id="KW-1185">Reference proteome</keyword>